<dbReference type="SUPFAM" id="SSF82784">
    <property type="entry name" value="OsmC-like"/>
    <property type="match status" value="1"/>
</dbReference>
<sequence length="143" mass="15295">MPVRKAEAVWEGGLRSGKGTMKLQSQAFAGPYSFPSRFEEGEGTNPEELIAAAHAGCFSMALAAALEREGYTPKRVATEARVHLEMVEGRPTLSRVELVTEAEVPGISPEKFQEIARAAKEGCPVSRALAGVKEVALQARLLG</sequence>
<protein>
    <submittedName>
        <fullName evidence="1">OsmC family peroxiredoxin</fullName>
    </submittedName>
</protein>
<dbReference type="InterPro" id="IPR036102">
    <property type="entry name" value="OsmC/Ohrsf"/>
</dbReference>
<accession>A0A831UG10</accession>
<dbReference type="NCBIfam" id="TIGR03562">
    <property type="entry name" value="osmo_induc_OsmC"/>
    <property type="match status" value="1"/>
</dbReference>
<gene>
    <name evidence="1" type="ORF">ENP09_03225</name>
</gene>
<dbReference type="PANTHER" id="PTHR42830">
    <property type="entry name" value="OSMOTICALLY INDUCIBLE FAMILY PROTEIN"/>
    <property type="match status" value="1"/>
</dbReference>
<name>A0A831UG10_9DEIN</name>
<dbReference type="PANTHER" id="PTHR42830:SF1">
    <property type="entry name" value="OSMOTICALLY INDUCIBLE FAMILY PROTEIN"/>
    <property type="match status" value="1"/>
</dbReference>
<dbReference type="GO" id="GO:0004601">
    <property type="term" value="F:peroxidase activity"/>
    <property type="evidence" value="ECO:0007669"/>
    <property type="project" value="InterPro"/>
</dbReference>
<comment type="caution">
    <text evidence="1">The sequence shown here is derived from an EMBL/GenBank/DDBJ whole genome shotgun (WGS) entry which is preliminary data.</text>
</comment>
<evidence type="ECO:0000313" key="1">
    <source>
        <dbReference type="EMBL" id="HEO41893.1"/>
    </source>
</evidence>
<dbReference type="EMBL" id="DSHZ01000165">
    <property type="protein sequence ID" value="HEO41893.1"/>
    <property type="molecule type" value="Genomic_DNA"/>
</dbReference>
<organism evidence="1">
    <name type="scientific">Thermus islandicus</name>
    <dbReference type="NCBI Taxonomy" id="540988"/>
    <lineage>
        <taxon>Bacteria</taxon>
        <taxon>Thermotogati</taxon>
        <taxon>Deinococcota</taxon>
        <taxon>Deinococci</taxon>
        <taxon>Thermales</taxon>
        <taxon>Thermaceae</taxon>
        <taxon>Thermus</taxon>
    </lineage>
</organism>
<dbReference type="InterPro" id="IPR019904">
    <property type="entry name" value="Peroxiredoxin_OsmC"/>
</dbReference>
<dbReference type="Pfam" id="PF02566">
    <property type="entry name" value="OsmC"/>
    <property type="match status" value="1"/>
</dbReference>
<dbReference type="Gene3D" id="3.30.300.20">
    <property type="match status" value="1"/>
</dbReference>
<dbReference type="InterPro" id="IPR015946">
    <property type="entry name" value="KH_dom-like_a/b"/>
</dbReference>
<dbReference type="AlphaFoldDB" id="A0A831UG10"/>
<dbReference type="GO" id="GO:0006979">
    <property type="term" value="P:response to oxidative stress"/>
    <property type="evidence" value="ECO:0007669"/>
    <property type="project" value="InterPro"/>
</dbReference>
<dbReference type="InterPro" id="IPR052707">
    <property type="entry name" value="OsmC_Ohr_Peroxiredoxin"/>
</dbReference>
<reference evidence="1" key="1">
    <citation type="journal article" date="2020" name="mSystems">
        <title>Genome- and Community-Level Interaction Insights into Carbon Utilization and Element Cycling Functions of Hydrothermarchaeota in Hydrothermal Sediment.</title>
        <authorList>
            <person name="Zhou Z."/>
            <person name="Liu Y."/>
            <person name="Xu W."/>
            <person name="Pan J."/>
            <person name="Luo Z.H."/>
            <person name="Li M."/>
        </authorList>
    </citation>
    <scope>NUCLEOTIDE SEQUENCE [LARGE SCALE GENOMIC DNA]</scope>
    <source>
        <strain evidence="1">SpSt-189</strain>
    </source>
</reference>
<dbReference type="InterPro" id="IPR003718">
    <property type="entry name" value="OsmC/Ohr_fam"/>
</dbReference>
<proteinExistence type="predicted"/>